<name>A0ABU6KD93_9BACI</name>
<sequence length="53" mass="6049">MNNANRLWKAIEILMKALDDEANEARRVELINAVQHVSDIHRSCISDFEPAAE</sequence>
<organism evidence="1 2">
    <name type="scientific">Virgibacillus tibetensis</name>
    <dbReference type="NCBI Taxonomy" id="3042313"/>
    <lineage>
        <taxon>Bacteria</taxon>
        <taxon>Bacillati</taxon>
        <taxon>Bacillota</taxon>
        <taxon>Bacilli</taxon>
        <taxon>Bacillales</taxon>
        <taxon>Bacillaceae</taxon>
        <taxon>Virgibacillus</taxon>
    </lineage>
</organism>
<dbReference type="RefSeq" id="WP_327605982.1">
    <property type="nucleotide sequence ID" value="NZ_JARZFX010000001.1"/>
</dbReference>
<evidence type="ECO:0000313" key="1">
    <source>
        <dbReference type="EMBL" id="MEC5422419.1"/>
    </source>
</evidence>
<accession>A0ABU6KD93</accession>
<proteinExistence type="predicted"/>
<reference evidence="1 2" key="1">
    <citation type="journal article" date="2024" name="Int. J. Syst. Evol. Microbiol.">
        <title>Virgibacillus tibetensis sp. nov., isolated from salt lake on the Tibetan Plateau of China.</title>
        <authorList>
            <person name="Phurbu D."/>
            <person name="Liu Z.-X."/>
            <person name="Wang R."/>
            <person name="Zheng Y.-Y."/>
            <person name="Liu H.-C."/>
            <person name="Zhou Y.-G."/>
            <person name="Yu Y.-J."/>
            <person name="Li A.-H."/>
        </authorList>
    </citation>
    <scope>NUCLEOTIDE SEQUENCE [LARGE SCALE GENOMIC DNA]</scope>
    <source>
        <strain evidence="1 2">C22-A2</strain>
    </source>
</reference>
<dbReference type="Proteomes" id="UP001335737">
    <property type="component" value="Unassembled WGS sequence"/>
</dbReference>
<keyword evidence="2" id="KW-1185">Reference proteome</keyword>
<evidence type="ECO:0008006" key="3">
    <source>
        <dbReference type="Google" id="ProtNLM"/>
    </source>
</evidence>
<dbReference type="EMBL" id="JARZFX010000001">
    <property type="protein sequence ID" value="MEC5422419.1"/>
    <property type="molecule type" value="Genomic_DNA"/>
</dbReference>
<comment type="caution">
    <text evidence="1">The sequence shown here is derived from an EMBL/GenBank/DDBJ whole genome shotgun (WGS) entry which is preliminary data.</text>
</comment>
<gene>
    <name evidence="1" type="ORF">QGM71_02800</name>
</gene>
<protein>
    <recommendedName>
        <fullName evidence="3">Phage protein</fullName>
    </recommendedName>
</protein>
<evidence type="ECO:0000313" key="2">
    <source>
        <dbReference type="Proteomes" id="UP001335737"/>
    </source>
</evidence>